<keyword evidence="5" id="KW-0297">G-protein coupled receptor</keyword>
<evidence type="ECO:0000313" key="12">
    <source>
        <dbReference type="Proteomes" id="UP000492821"/>
    </source>
</evidence>
<dbReference type="AlphaFoldDB" id="A0A7E4UX72"/>
<keyword evidence="12" id="KW-1185">Reference proteome</keyword>
<protein>
    <submittedName>
        <fullName evidence="13">G_PROTEIN_RECEP_F1_2 domain-containing protein</fullName>
    </submittedName>
</protein>
<dbReference type="SUPFAM" id="SSF81321">
    <property type="entry name" value="Family A G protein-coupled receptor-like"/>
    <property type="match status" value="1"/>
</dbReference>
<dbReference type="GO" id="GO:0005886">
    <property type="term" value="C:plasma membrane"/>
    <property type="evidence" value="ECO:0007669"/>
    <property type="project" value="UniProtKB-SubCell"/>
</dbReference>
<name>A0A7E4UX72_PANRE</name>
<evidence type="ECO:0000259" key="11">
    <source>
        <dbReference type="PROSITE" id="PS50262"/>
    </source>
</evidence>
<reference evidence="12" key="1">
    <citation type="journal article" date="2013" name="Genetics">
        <title>The draft genome and transcriptome of Panagrellus redivivus are shaped by the harsh demands of a free-living lifestyle.</title>
        <authorList>
            <person name="Srinivasan J."/>
            <person name="Dillman A.R."/>
            <person name="Macchietto M.G."/>
            <person name="Heikkinen L."/>
            <person name="Lakso M."/>
            <person name="Fracchia K.M."/>
            <person name="Antoshechkin I."/>
            <person name="Mortazavi A."/>
            <person name="Wong G."/>
            <person name="Sternberg P.W."/>
        </authorList>
    </citation>
    <scope>NUCLEOTIDE SEQUENCE [LARGE SCALE GENOMIC DNA]</scope>
    <source>
        <strain evidence="12">MT8872</strain>
    </source>
</reference>
<keyword evidence="4 10" id="KW-1133">Transmembrane helix</keyword>
<feature type="domain" description="G-protein coupled receptors family 1 profile" evidence="11">
    <location>
        <begin position="55"/>
        <end position="520"/>
    </location>
</feature>
<evidence type="ECO:0000313" key="13">
    <source>
        <dbReference type="WBParaSite" id="Pan_g13871.t1"/>
    </source>
</evidence>
<feature type="transmembrane region" description="Helical" evidence="10">
    <location>
        <begin position="42"/>
        <end position="64"/>
    </location>
</feature>
<feature type="transmembrane region" description="Helical" evidence="10">
    <location>
        <begin position="96"/>
        <end position="116"/>
    </location>
</feature>
<dbReference type="InterPro" id="IPR000276">
    <property type="entry name" value="GPCR_Rhodpsn"/>
</dbReference>
<evidence type="ECO:0000256" key="3">
    <source>
        <dbReference type="ARBA" id="ARBA00022692"/>
    </source>
</evidence>
<feature type="transmembrane region" description="Helical" evidence="10">
    <location>
        <begin position="128"/>
        <end position="149"/>
    </location>
</feature>
<dbReference type="PROSITE" id="PS50262">
    <property type="entry name" value="G_PROTEIN_RECEP_F1_2"/>
    <property type="match status" value="1"/>
</dbReference>
<keyword evidence="3 10" id="KW-0812">Transmembrane</keyword>
<evidence type="ECO:0000256" key="5">
    <source>
        <dbReference type="ARBA" id="ARBA00023040"/>
    </source>
</evidence>
<keyword evidence="2" id="KW-1003">Cell membrane</keyword>
<keyword evidence="8" id="KW-0807">Transducer</keyword>
<feature type="transmembrane region" description="Helical" evidence="10">
    <location>
        <begin position="464"/>
        <end position="484"/>
    </location>
</feature>
<organism evidence="12 13">
    <name type="scientific">Panagrellus redivivus</name>
    <name type="common">Microworm</name>
    <dbReference type="NCBI Taxonomy" id="6233"/>
    <lineage>
        <taxon>Eukaryota</taxon>
        <taxon>Metazoa</taxon>
        <taxon>Ecdysozoa</taxon>
        <taxon>Nematoda</taxon>
        <taxon>Chromadorea</taxon>
        <taxon>Rhabditida</taxon>
        <taxon>Tylenchina</taxon>
        <taxon>Panagrolaimomorpha</taxon>
        <taxon>Panagrolaimoidea</taxon>
        <taxon>Panagrolaimidae</taxon>
        <taxon>Panagrellus</taxon>
    </lineage>
</organism>
<evidence type="ECO:0000256" key="10">
    <source>
        <dbReference type="SAM" id="Phobius"/>
    </source>
</evidence>
<reference evidence="13" key="2">
    <citation type="submission" date="2020-10" db="UniProtKB">
        <authorList>
            <consortium name="WormBaseParasite"/>
        </authorList>
    </citation>
    <scope>IDENTIFICATION</scope>
</reference>
<keyword evidence="6 10" id="KW-0472">Membrane</keyword>
<sequence>MNHTSDDDFTTMASTVLATTMAAVESNQTEVGGTSKEEMIEIAMLSICFIIGAPLNLISFYKLYRNCYHTHRPGGKSSNGVAQINLLKLHLNMADLMTLFIYAPAQIAWMITTQWYAGDTLCRIIKFFYTFVFYLTSFVIVCIAVDRVYGAFKLSSVKASKKAYNQCKKLLWAAWMMAMILSLPQLYVFGTMKHPYNPNFEQCVEIKISMQYAHMMARNTTMENRLWVDYQNVEKLQMVHNICHLLFVFWIPALIIVISYVTILCIFNSMSRTRGLLMTFLGVMPCMFTNVVTDKFTLRSSLYSVVFAHGKATNAVVEQHKQDVERSSATSFTNKMDSEENLPTDSVNGGVYNGIQANGAKHSVTTRLLLDETSDVRKVSTMSCIESPKSDRRTSTALSGGKPRPEFRRSHSEQIKSFILSNKNNSSSNNVGTTSARSDRSTAKVGPLAIQTIALARQKTMRQAALILLAYLTLWTPYNVIAIVNVFHPDESSWFQKIIEFSPYLNSLIVANAIVNPLIYGVFD</sequence>
<dbReference type="PRINTS" id="PR00237">
    <property type="entry name" value="GPCRRHODOPSN"/>
</dbReference>
<dbReference type="PANTHER" id="PTHR24230:SF136">
    <property type="entry name" value="G-PROTEIN COUPLED RECEPTORS FAMILY 1 PROFILE DOMAIN-CONTAINING PROTEIN"/>
    <property type="match status" value="1"/>
</dbReference>
<evidence type="ECO:0000256" key="1">
    <source>
        <dbReference type="ARBA" id="ARBA00004651"/>
    </source>
</evidence>
<dbReference type="PANTHER" id="PTHR24230">
    <property type="entry name" value="G-PROTEIN COUPLED RECEPTOR"/>
    <property type="match status" value="1"/>
</dbReference>
<dbReference type="InterPro" id="IPR017452">
    <property type="entry name" value="GPCR_Rhodpsn_7TM"/>
</dbReference>
<feature type="region of interest" description="Disordered" evidence="9">
    <location>
        <begin position="386"/>
        <end position="410"/>
    </location>
</feature>
<dbReference type="Gene3D" id="1.20.1070.10">
    <property type="entry name" value="Rhodopsin 7-helix transmembrane proteins"/>
    <property type="match status" value="2"/>
</dbReference>
<feature type="transmembrane region" description="Helical" evidence="10">
    <location>
        <begin position="504"/>
        <end position="523"/>
    </location>
</feature>
<evidence type="ECO:0000256" key="9">
    <source>
        <dbReference type="SAM" id="MobiDB-lite"/>
    </source>
</evidence>
<feature type="transmembrane region" description="Helical" evidence="10">
    <location>
        <begin position="170"/>
        <end position="190"/>
    </location>
</feature>
<evidence type="ECO:0000256" key="8">
    <source>
        <dbReference type="ARBA" id="ARBA00023224"/>
    </source>
</evidence>
<accession>A0A7E4UX72</accession>
<feature type="transmembrane region" description="Helical" evidence="10">
    <location>
        <begin position="245"/>
        <end position="267"/>
    </location>
</feature>
<proteinExistence type="predicted"/>
<dbReference type="Proteomes" id="UP000492821">
    <property type="component" value="Unassembled WGS sequence"/>
</dbReference>
<dbReference type="GO" id="GO:0007218">
    <property type="term" value="P:neuropeptide signaling pathway"/>
    <property type="evidence" value="ECO:0007669"/>
    <property type="project" value="TreeGrafter"/>
</dbReference>
<evidence type="ECO:0000256" key="4">
    <source>
        <dbReference type="ARBA" id="ARBA00022989"/>
    </source>
</evidence>
<dbReference type="WBParaSite" id="Pan_g13871.t1">
    <property type="protein sequence ID" value="Pan_g13871.t1"/>
    <property type="gene ID" value="Pan_g13871"/>
</dbReference>
<dbReference type="GO" id="GO:0008528">
    <property type="term" value="F:G protein-coupled peptide receptor activity"/>
    <property type="evidence" value="ECO:0007669"/>
    <property type="project" value="TreeGrafter"/>
</dbReference>
<keyword evidence="7" id="KW-0675">Receptor</keyword>
<evidence type="ECO:0000256" key="6">
    <source>
        <dbReference type="ARBA" id="ARBA00023136"/>
    </source>
</evidence>
<comment type="subcellular location">
    <subcellularLocation>
        <location evidence="1">Cell membrane</location>
        <topology evidence="1">Multi-pass membrane protein</topology>
    </subcellularLocation>
</comment>
<evidence type="ECO:0000256" key="7">
    <source>
        <dbReference type="ARBA" id="ARBA00023170"/>
    </source>
</evidence>
<dbReference type="Pfam" id="PF00001">
    <property type="entry name" value="7tm_1"/>
    <property type="match status" value="1"/>
</dbReference>
<evidence type="ECO:0000256" key="2">
    <source>
        <dbReference type="ARBA" id="ARBA00022475"/>
    </source>
</evidence>